<name>A0A4Y9T5I1_9BURK</name>
<accession>A0A4Y9T5I1</accession>
<evidence type="ECO:0000256" key="1">
    <source>
        <dbReference type="SAM" id="SignalP"/>
    </source>
</evidence>
<evidence type="ECO:0008006" key="4">
    <source>
        <dbReference type="Google" id="ProtNLM"/>
    </source>
</evidence>
<evidence type="ECO:0000313" key="2">
    <source>
        <dbReference type="EMBL" id="TFW33703.1"/>
    </source>
</evidence>
<dbReference type="EMBL" id="SPUM01000037">
    <property type="protein sequence ID" value="TFW33703.1"/>
    <property type="molecule type" value="Genomic_DNA"/>
</dbReference>
<dbReference type="Proteomes" id="UP000297258">
    <property type="component" value="Unassembled WGS sequence"/>
</dbReference>
<feature type="chain" id="PRO_5021368311" description="Peptidase M61 catalytic domain-containing protein" evidence="1">
    <location>
        <begin position="19"/>
        <end position="558"/>
    </location>
</feature>
<proteinExistence type="predicted"/>
<keyword evidence="1" id="KW-0732">Signal</keyword>
<protein>
    <recommendedName>
        <fullName evidence="4">Peptidase M61 catalytic domain-containing protein</fullName>
    </recommendedName>
</protein>
<keyword evidence="3" id="KW-1185">Reference proteome</keyword>
<dbReference type="RefSeq" id="WP_135188802.1">
    <property type="nucleotide sequence ID" value="NZ_SPUM01000037.1"/>
</dbReference>
<reference evidence="2 3" key="1">
    <citation type="submission" date="2019-03" db="EMBL/GenBank/DDBJ databases">
        <title>Draft genome of Massilia hortus sp. nov., a novel bacterial species of the Oxalobacteraceae family.</title>
        <authorList>
            <person name="Peta V."/>
            <person name="Raths R."/>
            <person name="Bucking H."/>
        </authorList>
    </citation>
    <scope>NUCLEOTIDE SEQUENCE [LARGE SCALE GENOMIC DNA]</scope>
    <source>
        <strain evidence="2 3">ONC3</strain>
    </source>
</reference>
<organism evidence="2 3">
    <name type="scientific">Massilia horti</name>
    <dbReference type="NCBI Taxonomy" id="2562153"/>
    <lineage>
        <taxon>Bacteria</taxon>
        <taxon>Pseudomonadati</taxon>
        <taxon>Pseudomonadota</taxon>
        <taxon>Betaproteobacteria</taxon>
        <taxon>Burkholderiales</taxon>
        <taxon>Oxalobacteraceae</taxon>
        <taxon>Telluria group</taxon>
        <taxon>Massilia</taxon>
    </lineage>
</organism>
<comment type="caution">
    <text evidence="2">The sequence shown here is derived from an EMBL/GenBank/DDBJ whole genome shotgun (WGS) entry which is preliminary data.</text>
</comment>
<gene>
    <name evidence="2" type="ORF">E4O92_05770</name>
</gene>
<dbReference type="OrthoDB" id="9149049at2"/>
<evidence type="ECO:0000313" key="3">
    <source>
        <dbReference type="Proteomes" id="UP000297258"/>
    </source>
</evidence>
<dbReference type="AlphaFoldDB" id="A0A4Y9T5I1"/>
<sequence>MRVRIFLILLAVASSAQAADISGGHRFVTDEGPAVQLRLLSPDAIEVSYTLPAQCTAVPFIKKGQDGQETRANWQALDDCGAAGADQLSRNKGACPVLRFRVPPAISQPGYPAAFPLGQGVYVHLSKYALADSCGKVGYHFSAPGILMDGHSYQGAAVANAAEDTAALLLQAPQAQRDGEPVAWFDPRLSAAAVAQIKAVAEGTVNYLRVALPDARYHPPIMAAVYATRPGGPGIGGDAGDVLRLSLFNWPSAPGPDEQANLRLLVAHEFSHRFQLRDAVDVYPDASLIHEGGGEFLRWMTSVQQGWLTRAQAAADLDQALTNCALYAEQRSWRALTPRFIRANRLQYSCGLAIYTYVLAARQGVGTAMSRINGFYKELGSGGKPDFGKSMECGSSSPCEPRWLNLLLSANGSMDQHWIDLFGATGLATLQQPSQAQRDAMVLRAVVKLMKDNCGGSSGTTETPEGIILDGIKDCKTFSQDAYVTRIEGLPVFGNPATGEAITAACKLRHRIELGLRDGGKLDAPCQQPYVMRQQFYHADIDKVLAALTSARREAEYK</sequence>
<feature type="signal peptide" evidence="1">
    <location>
        <begin position="1"/>
        <end position="18"/>
    </location>
</feature>